<dbReference type="InterPro" id="IPR008965">
    <property type="entry name" value="CBM2/CBM3_carb-bd_dom_sf"/>
</dbReference>
<gene>
    <name evidence="15" type="ORF">MARI151_10325</name>
</gene>
<feature type="chain" id="PRO_5024956336" evidence="11">
    <location>
        <begin position="44"/>
        <end position="2561"/>
    </location>
</feature>
<organism evidence="15 16">
    <name type="scientific">Maribacter litoralis</name>
    <dbReference type="NCBI Taxonomy" id="2059726"/>
    <lineage>
        <taxon>Bacteria</taxon>
        <taxon>Pseudomonadati</taxon>
        <taxon>Bacteroidota</taxon>
        <taxon>Flavobacteriia</taxon>
        <taxon>Flavobacteriales</taxon>
        <taxon>Flavobacteriaceae</taxon>
        <taxon>Maribacter</taxon>
    </lineage>
</organism>
<evidence type="ECO:0000256" key="6">
    <source>
        <dbReference type="ARBA" id="ARBA00022824"/>
    </source>
</evidence>
<dbReference type="InterPro" id="IPR003410">
    <property type="entry name" value="HYR_dom"/>
</dbReference>
<dbReference type="SUPFAM" id="SSF49299">
    <property type="entry name" value="PKD domain"/>
    <property type="match status" value="3"/>
</dbReference>
<dbReference type="InterPro" id="IPR035986">
    <property type="entry name" value="PKD_dom_sf"/>
</dbReference>
<evidence type="ECO:0000256" key="2">
    <source>
        <dbReference type="ARBA" id="ARBA00009141"/>
    </source>
</evidence>
<dbReference type="Pfam" id="PF05345">
    <property type="entry name" value="He_PIG"/>
    <property type="match status" value="1"/>
</dbReference>
<evidence type="ECO:0000256" key="9">
    <source>
        <dbReference type="ARBA" id="ARBA00023180"/>
    </source>
</evidence>
<dbReference type="Gene3D" id="2.60.40.680">
    <property type="match status" value="1"/>
</dbReference>
<keyword evidence="16" id="KW-1185">Reference proteome</keyword>
<dbReference type="EMBL" id="CABWLR010000001">
    <property type="protein sequence ID" value="VXB02779.1"/>
    <property type="molecule type" value="Genomic_DNA"/>
</dbReference>
<dbReference type="Proteomes" id="UP000430202">
    <property type="component" value="Unassembled WGS sequence"/>
</dbReference>
<dbReference type="PANTHER" id="PTHR13460:SF0">
    <property type="entry name" value="MALECTIN"/>
    <property type="match status" value="1"/>
</dbReference>
<dbReference type="InterPro" id="IPR039155">
    <property type="entry name" value="MLEC"/>
</dbReference>
<dbReference type="SMART" id="SM00606">
    <property type="entry name" value="CBD_IV"/>
    <property type="match status" value="1"/>
</dbReference>
<protein>
    <submittedName>
        <fullName evidence="15">HYR domain-containing protein</fullName>
    </submittedName>
</protein>
<dbReference type="InterPro" id="IPR022409">
    <property type="entry name" value="PKD/Chitinase_dom"/>
</dbReference>
<dbReference type="SUPFAM" id="SSF49384">
    <property type="entry name" value="Carbohydrate-binding domain"/>
    <property type="match status" value="1"/>
</dbReference>
<dbReference type="PROSITE" id="PS51175">
    <property type="entry name" value="CBM6"/>
    <property type="match status" value="1"/>
</dbReference>
<dbReference type="InterPro" id="IPR000601">
    <property type="entry name" value="PKD_dom"/>
</dbReference>
<dbReference type="SUPFAM" id="SSF49785">
    <property type="entry name" value="Galactose-binding domain-like"/>
    <property type="match status" value="3"/>
</dbReference>
<dbReference type="GO" id="GO:0005509">
    <property type="term" value="F:calcium ion binding"/>
    <property type="evidence" value="ECO:0007669"/>
    <property type="project" value="InterPro"/>
</dbReference>
<keyword evidence="10" id="KW-0119">Carbohydrate metabolism</keyword>
<dbReference type="GO" id="GO:0016020">
    <property type="term" value="C:membrane"/>
    <property type="evidence" value="ECO:0007669"/>
    <property type="project" value="InterPro"/>
</dbReference>
<reference evidence="15 16" key="1">
    <citation type="submission" date="2019-10" db="EMBL/GenBank/DDBJ databases">
        <authorList>
            <person name="Karimi E."/>
        </authorList>
    </citation>
    <scope>NUCLEOTIDE SEQUENCE [LARGE SCALE GENOMIC DNA]</scope>
    <source>
        <strain evidence="15">Maribacter sp. 151</strain>
    </source>
</reference>
<proteinExistence type="inferred from homology"/>
<feature type="domain" description="PKD" evidence="12">
    <location>
        <begin position="2067"/>
        <end position="2155"/>
    </location>
</feature>
<keyword evidence="8" id="KW-0472">Membrane</keyword>
<evidence type="ECO:0000259" key="14">
    <source>
        <dbReference type="PROSITE" id="PS51175"/>
    </source>
</evidence>
<feature type="domain" description="PKD" evidence="12">
    <location>
        <begin position="2267"/>
        <end position="2348"/>
    </location>
</feature>
<evidence type="ECO:0000256" key="5">
    <source>
        <dbReference type="ARBA" id="ARBA00022737"/>
    </source>
</evidence>
<dbReference type="Pfam" id="PF18962">
    <property type="entry name" value="Por_Secre_tail"/>
    <property type="match status" value="1"/>
</dbReference>
<evidence type="ECO:0000256" key="10">
    <source>
        <dbReference type="ARBA" id="ARBA00023277"/>
    </source>
</evidence>
<dbReference type="CDD" id="cd08547">
    <property type="entry name" value="Type_II_cohesin"/>
    <property type="match status" value="1"/>
</dbReference>
<dbReference type="CDD" id="cd00146">
    <property type="entry name" value="PKD"/>
    <property type="match status" value="3"/>
</dbReference>
<dbReference type="Gene3D" id="2.60.40.10">
    <property type="entry name" value="Immunoglobulins"/>
    <property type="match status" value="7"/>
</dbReference>
<evidence type="ECO:0000256" key="8">
    <source>
        <dbReference type="ARBA" id="ARBA00023136"/>
    </source>
</evidence>
<evidence type="ECO:0000256" key="4">
    <source>
        <dbReference type="ARBA" id="ARBA00022729"/>
    </source>
</evidence>
<dbReference type="Gene3D" id="2.60.120.430">
    <property type="entry name" value="Galactose-binding lectin"/>
    <property type="match status" value="2"/>
</dbReference>
<keyword evidence="3" id="KW-0812">Transmembrane</keyword>
<dbReference type="InterPro" id="IPR044060">
    <property type="entry name" value="Bacterial_rp_domain"/>
</dbReference>
<evidence type="ECO:0000256" key="1">
    <source>
        <dbReference type="ARBA" id="ARBA00004115"/>
    </source>
</evidence>
<dbReference type="Pfam" id="PF16403">
    <property type="entry name" value="Bact_surface_Ig-like"/>
    <property type="match status" value="2"/>
</dbReference>
<keyword evidence="4 11" id="KW-0732">Signal</keyword>
<feature type="domain" description="HYR" evidence="13">
    <location>
        <begin position="1317"/>
        <end position="1403"/>
    </location>
</feature>
<dbReference type="SUPFAM" id="SSF49313">
    <property type="entry name" value="Cadherin-like"/>
    <property type="match status" value="1"/>
</dbReference>
<evidence type="ECO:0000256" key="3">
    <source>
        <dbReference type="ARBA" id="ARBA00022692"/>
    </source>
</evidence>
<dbReference type="NCBIfam" id="TIGR04183">
    <property type="entry name" value="Por_Secre_tail"/>
    <property type="match status" value="1"/>
</dbReference>
<keyword evidence="7" id="KW-1133">Transmembrane helix</keyword>
<sequence>MRRILHNQHDVLSVKKLLQIFNISKKMSLLIMSLFCFSSSLFAQVNITTSPESVSVSQDEIFVITVELNTDQNVDAAEVHMSFDPNILEVTNLSLPDPNPFPVPIIGAGFDNLLGVIDYAAGTFSSFPNTNIDLINIEFVALTNGVTELEFSGLPSKATFSGINILSEATGSTITVEVIDNTAPVITLIGEEIINLLVGDIYIEQGAIANDNSDGDISENIVIDGDIVNVNVEGEYVITYNVIDTSNNAAEEVKRTVIVSQEIINTYAITTNSGENGTISPSSTNINQGDNIVFTISPNPGYEIEDVVVNGISVGPVTTYEFVDVQSNSTINATFIETTDFQLCIACGNENLTAFGRNFIGDPTVQAPSGSGFLRSGGAPYSSNVNEIIGTTSPEEILLFKNEMYGGKTGTNNPVAYEIPVPDGFYQVDLYFAEVYQTAPGTRVFDVILEDKVILDEYDLLDPIKDGISNNHTAIVRTYFVFVEDGSLNVQVGPATVDNGKISGLCVTKTSNTNVHPVANLTNLQFEVGESISEEVDIQDDDDLMITFNNLPSSISFDASNNQLVGTPLVDELGEYKVNVIISDENSSPVTAEFIITIYPSGSDLPPAIASIDDVEIMEGASIETNIVVSDDNDIFNTSIIIYDKSNGGTNNPFLPNTTVPESAYTFTDNGNGNYSFVWNTLPGDGRSYLAEVTTDDGVNIPVIQTFSIDIAQPIPADILARTFTNPLPWYKSTSDSAPVAPFTVAIEDNVAQNVGYLDAGDYVEYLINVPSAGEYDIEFLAAKGNNGTTTISISEENNGSYSVLGNVTVAKSAWQTYLSYFTSVNFENSGLQTIRLDFSAGVNIKNFIFSQSPIASCNVAYRINAGGPLNGVVGGDFEADQSLNEAGGAAETGVPSIYYKGAIDKTYGSNVALVSNTTGYPDAIFQTERHIDGGSLMNWEFPANGVYEVNLLFNENWTGESADPRVFDVEIEDEVVLDNYRPSVAAGGFNIAKVETFTVEVTDGTLNIDFKKGTQNPSIKGFSICLISELENTPPLVNIDSPVENITVVRGMDVNLIGTAVDAQDGEISDLINWSSGDARFTTSPLNGIGSNITGQFITPGTQTLTATVEDSDFETANSEIEIEVSGPEVLIDLPLENAELNSTNVRLEWTGNDVLFELTEHYHIFVNPADINNIDSSTRISTASQIGQEFWDLTASDGIIDGENIIVIVVADPTHAEFTNIEAKDIVNFTVTLPDDVPPEITLLDEDPLIVELGSPYSNLGASAFDEIDGDLTNEIVISGDIVDVNTVGDYSIIYNVSDASGNAATEVIQTVSIIDSVAPVITCPADIITSTDVDICGVNLVLTNASVIDLSDDITYDAFRSDGLLMSEPYGLGETMVTWTAIDGSGNISEQCIQKITVIDEIAPDFACPSNININSLNGNPMIVEIIQPLAIDACSDQNLTVIGTRNDGQDINDAYPVGVTQIEWKVLDEANNFASCIQTVTINFTGSSENNIEFFTFQEQSEPEIIDYVEGTVDIKVAPGTDITALEANFGISTNASVSPNLGEVLDFTDLVNYTVTAEDGTQKIWTVRVTVEEDPVETLVVNTFTLVNADTDQDIMILTEGILVNSEIYENTNLAIRADTSSDVASVQLILSGVKNKTQSESVSPFSLYGDNAQTGNYEGELFTIGNYTITATAYSNTGLTGVQGDVKSINFQFIDQDPLCIDFDVSVGNKLNPSGCNINDGSITLNATGFSGSLSYDWSHDNNLTGSSANGLGAGTYTVMVTDINGCFENLSITLSNPDLPVVTLESFDDVLTTDSPISLIGGSPLGGEYSGIGVNNNTFDPSIGVGEYTIVYTFTDSNGCSDSTTQSITVNAPVDNTTLFILNAEDDSVLYSLTDGLEIMKSDIGDTPLGIIYNADLEPGSVTFKLSGPLSQTKTEGPSAPYSLFGDIGVDIQGKSFPIGDYTLSTTTSSGMSQTVEFSIVNGPPANVAPVVVLSGDPDGSVPFKMNFTGSGSFDGDGTITNYSWDFGDGNTSSVTDPSHTYALGGDYTVTLTLTDDDGETSSNSIAVTAVDPTVNKVPNAVASALPHSSGTVPLTVNFSSSGSGDSDGDIILYEWDFGDGSTSTEANPTHTYTVQGNFVSVLTVTDDEGAKDTASVGITVNAPVDNTTLFILNAEDDSVLYSLTDGLEIMKSDIGDTPLGIIYNADLEPGSVTFKLSGPLSQTKTEGPSAPYSLFGDIGVDIQGKSFPIGDYTLSTTTSSGMSQTVEFSIVNGPPANVAPVVVLSGDPDGNVPFKMNFTGSGSFDGDGTITNYSWDFGDGNTSSVTDPSHTYALGGDYTVTLTLTDDDGETSSNSIAVTAVDPHDVETVISFTLMDAVNQLELFDIQNNMSISSVEMENVNIKANTNPGIVGSVKFVLTGSVNRTWIETNAPYALYGDFDGVFIPTTIPIGSYTLEATPYSMGGAGGEIGQSLTVKFSVVQPASTSKSAEVSMNIFPNPASESITVSFDEPTTLVKIFIYDITGRLVQSLNMDASQDVGSYLLGVQDLPTGSYFVRTIDSEGKQSQQQMAIKR</sequence>
<feature type="signal peptide" evidence="11">
    <location>
        <begin position="1"/>
        <end position="43"/>
    </location>
</feature>
<dbReference type="InterPro" id="IPR005084">
    <property type="entry name" value="CBM6"/>
</dbReference>
<accession>A0A653MFA3</accession>
<feature type="domain" description="CBM6" evidence="14">
    <location>
        <begin position="724"/>
        <end position="851"/>
    </location>
</feature>
<dbReference type="Gene3D" id="2.60.120.260">
    <property type="entry name" value="Galactose-binding domain-like"/>
    <property type="match status" value="1"/>
</dbReference>
<dbReference type="Gene3D" id="2.60.40.2340">
    <property type="match status" value="1"/>
</dbReference>
<evidence type="ECO:0000259" key="12">
    <source>
        <dbReference type="PROSITE" id="PS50093"/>
    </source>
</evidence>
<feature type="domain" description="PKD" evidence="12">
    <location>
        <begin position="1976"/>
        <end position="2062"/>
    </location>
</feature>
<keyword evidence="9" id="KW-0325">Glycoprotein</keyword>
<keyword evidence="5" id="KW-0677">Repeat</keyword>
<dbReference type="InterPro" id="IPR021720">
    <property type="entry name" value="Malectin_dom"/>
</dbReference>
<dbReference type="InterPro" id="IPR006584">
    <property type="entry name" value="Cellulose-bd_IV"/>
</dbReference>
<dbReference type="GO" id="GO:0030246">
    <property type="term" value="F:carbohydrate binding"/>
    <property type="evidence" value="ECO:0007669"/>
    <property type="project" value="InterPro"/>
</dbReference>
<dbReference type="InterPro" id="IPR032179">
    <property type="entry name" value="Cry22Aa_Ig-like"/>
</dbReference>
<dbReference type="Pfam" id="PF18998">
    <property type="entry name" value="Flg_new_2"/>
    <property type="match status" value="1"/>
</dbReference>
<name>A0A653MFA3_9FLAO</name>
<evidence type="ECO:0000259" key="13">
    <source>
        <dbReference type="PROSITE" id="PS50825"/>
    </source>
</evidence>
<evidence type="ECO:0000256" key="11">
    <source>
        <dbReference type="SAM" id="SignalP"/>
    </source>
</evidence>
<evidence type="ECO:0000313" key="15">
    <source>
        <dbReference type="EMBL" id="VXB02779.1"/>
    </source>
</evidence>
<comment type="subcellular location">
    <subcellularLocation>
        <location evidence="1">Endoplasmic reticulum membrane</location>
        <topology evidence="1">Single-pass type I membrane protein</topology>
    </subcellularLocation>
</comment>
<evidence type="ECO:0000313" key="16">
    <source>
        <dbReference type="Proteomes" id="UP000430202"/>
    </source>
</evidence>
<dbReference type="InterPro" id="IPR008979">
    <property type="entry name" value="Galactose-bd-like_sf"/>
</dbReference>
<comment type="similarity">
    <text evidence="2">Belongs to the malectin family.</text>
</comment>
<dbReference type="RefSeq" id="WP_159301681.1">
    <property type="nucleotide sequence ID" value="NZ_LR733271.1"/>
</dbReference>
<dbReference type="InterPro" id="IPR026444">
    <property type="entry name" value="Secre_tail"/>
</dbReference>
<evidence type="ECO:0000256" key="7">
    <source>
        <dbReference type="ARBA" id="ARBA00022989"/>
    </source>
</evidence>
<dbReference type="InterPro" id="IPR013783">
    <property type="entry name" value="Ig-like_fold"/>
</dbReference>
<dbReference type="Pfam" id="PF18911">
    <property type="entry name" value="PKD_4"/>
    <property type="match status" value="3"/>
</dbReference>
<dbReference type="Pfam" id="PF11721">
    <property type="entry name" value="Malectin"/>
    <property type="match status" value="2"/>
</dbReference>
<dbReference type="PANTHER" id="PTHR13460">
    <property type="match status" value="1"/>
</dbReference>
<dbReference type="PROSITE" id="PS50093">
    <property type="entry name" value="PKD"/>
    <property type="match status" value="3"/>
</dbReference>
<dbReference type="PROSITE" id="PS50825">
    <property type="entry name" value="HYR"/>
    <property type="match status" value="1"/>
</dbReference>
<dbReference type="SMART" id="SM00089">
    <property type="entry name" value="PKD"/>
    <property type="match status" value="3"/>
</dbReference>
<dbReference type="InterPro" id="IPR015919">
    <property type="entry name" value="Cadherin-like_sf"/>
</dbReference>
<keyword evidence="6" id="KW-0256">Endoplasmic reticulum</keyword>